<dbReference type="Proteomes" id="UP001054945">
    <property type="component" value="Unassembled WGS sequence"/>
</dbReference>
<sequence>MVINSKKKKKRLTEKAISIIQPMSRTEETKRLGNNTRETTRARWEKANLLFLIRLAAEGERDTFAWQKAGVLERLLALCLRSISRGRVCQGSSLHESFRRVFLAHPPSKIRIVFFANDGIPYPEEAYFFLKHCQELA</sequence>
<dbReference type="AlphaFoldDB" id="A0AAV4SS53"/>
<accession>A0AAV4SS53</accession>
<keyword evidence="2" id="KW-1185">Reference proteome</keyword>
<reference evidence="1 2" key="1">
    <citation type="submission" date="2021-06" db="EMBL/GenBank/DDBJ databases">
        <title>Caerostris extrusa draft genome.</title>
        <authorList>
            <person name="Kono N."/>
            <person name="Arakawa K."/>
        </authorList>
    </citation>
    <scope>NUCLEOTIDE SEQUENCE [LARGE SCALE GENOMIC DNA]</scope>
</reference>
<organism evidence="1 2">
    <name type="scientific">Caerostris extrusa</name>
    <name type="common">Bark spider</name>
    <name type="synonym">Caerostris bankana</name>
    <dbReference type="NCBI Taxonomy" id="172846"/>
    <lineage>
        <taxon>Eukaryota</taxon>
        <taxon>Metazoa</taxon>
        <taxon>Ecdysozoa</taxon>
        <taxon>Arthropoda</taxon>
        <taxon>Chelicerata</taxon>
        <taxon>Arachnida</taxon>
        <taxon>Araneae</taxon>
        <taxon>Araneomorphae</taxon>
        <taxon>Entelegynae</taxon>
        <taxon>Araneoidea</taxon>
        <taxon>Araneidae</taxon>
        <taxon>Caerostris</taxon>
    </lineage>
</organism>
<name>A0AAV4SS53_CAEEX</name>
<evidence type="ECO:0000313" key="2">
    <source>
        <dbReference type="Proteomes" id="UP001054945"/>
    </source>
</evidence>
<dbReference type="EMBL" id="BPLR01009891">
    <property type="protein sequence ID" value="GIY35315.1"/>
    <property type="molecule type" value="Genomic_DNA"/>
</dbReference>
<gene>
    <name evidence="1" type="ORF">CEXT_411851</name>
</gene>
<evidence type="ECO:0000313" key="1">
    <source>
        <dbReference type="EMBL" id="GIY35315.1"/>
    </source>
</evidence>
<proteinExistence type="predicted"/>
<comment type="caution">
    <text evidence="1">The sequence shown here is derived from an EMBL/GenBank/DDBJ whole genome shotgun (WGS) entry which is preliminary data.</text>
</comment>
<protein>
    <submittedName>
        <fullName evidence="1">Uncharacterized protein</fullName>
    </submittedName>
</protein>